<evidence type="ECO:0000313" key="3">
    <source>
        <dbReference type="EMBL" id="CAD7084250.1"/>
    </source>
</evidence>
<dbReference type="FunCoup" id="A0A7R8UPF7">
    <property type="interactions" value="63"/>
</dbReference>
<evidence type="ECO:0000256" key="1">
    <source>
        <dbReference type="ARBA" id="ARBA00007091"/>
    </source>
</evidence>
<feature type="chain" id="PRO_5030650008" description="Phosphatidylethanolamine-binding protein" evidence="2">
    <location>
        <begin position="17"/>
        <end position="211"/>
    </location>
</feature>
<comment type="similarity">
    <text evidence="1">Belongs to the phosphatidylethanolamine-binding protein family.</text>
</comment>
<dbReference type="Gene3D" id="3.90.280.10">
    <property type="entry name" value="PEBP-like"/>
    <property type="match status" value="1"/>
</dbReference>
<dbReference type="InterPro" id="IPR001858">
    <property type="entry name" value="Phosphatidylethanolamine-bd_CS"/>
</dbReference>
<dbReference type="Proteomes" id="UP000594454">
    <property type="component" value="Chromosome 3"/>
</dbReference>
<dbReference type="InterPro" id="IPR035810">
    <property type="entry name" value="PEBP_euk"/>
</dbReference>
<dbReference type="AlphaFoldDB" id="A0A7R8UPF7"/>
<sequence length="211" mass="22969">MLGKVVVAILATVVIASLDVTSESIGETMEKHQVVPDIIDRAPKATLEISYPSGVKVDSGNELTPTQVKDKPTVTWNAESGALYTLLMTDPDAPSRENPTAREVRHWLVANIPGNKVDEGQILVDYIGSGPPAGTGLHRYVFLLFKQQGRIESNISVSNRSREGRIKTSARELIKEFNLGDPVAGNLYQAQYDDYVPILHQQLGGPPPKAN</sequence>
<keyword evidence="4" id="KW-1185">Reference proteome</keyword>
<keyword evidence="2" id="KW-0732">Signal</keyword>
<accession>A0A7R8UPF7</accession>
<name>A0A7R8UPF7_HERIL</name>
<dbReference type="SUPFAM" id="SSF49777">
    <property type="entry name" value="PEBP-like"/>
    <property type="match status" value="1"/>
</dbReference>
<reference evidence="3 4" key="1">
    <citation type="submission" date="2020-11" db="EMBL/GenBank/DDBJ databases">
        <authorList>
            <person name="Wallbank WR R."/>
            <person name="Pardo Diaz C."/>
            <person name="Kozak K."/>
            <person name="Martin S."/>
            <person name="Jiggins C."/>
            <person name="Moest M."/>
            <person name="Warren A I."/>
            <person name="Generalovic N T."/>
            <person name="Byers J.R.P. K."/>
            <person name="Montejo-Kovacevich G."/>
            <person name="Yen C E."/>
        </authorList>
    </citation>
    <scope>NUCLEOTIDE SEQUENCE [LARGE SCALE GENOMIC DNA]</scope>
</reference>
<feature type="signal peptide" evidence="2">
    <location>
        <begin position="1"/>
        <end position="16"/>
    </location>
</feature>
<evidence type="ECO:0000313" key="4">
    <source>
        <dbReference type="Proteomes" id="UP000594454"/>
    </source>
</evidence>
<dbReference type="Pfam" id="PF01161">
    <property type="entry name" value="PBP"/>
    <property type="match status" value="1"/>
</dbReference>
<dbReference type="OrthoDB" id="2506647at2759"/>
<gene>
    <name evidence="3" type="ORF">HERILL_LOCUS7155</name>
</gene>
<proteinExistence type="inferred from homology"/>
<evidence type="ECO:0008006" key="5">
    <source>
        <dbReference type="Google" id="ProtNLM"/>
    </source>
</evidence>
<organism evidence="3 4">
    <name type="scientific">Hermetia illucens</name>
    <name type="common">Black soldier fly</name>
    <dbReference type="NCBI Taxonomy" id="343691"/>
    <lineage>
        <taxon>Eukaryota</taxon>
        <taxon>Metazoa</taxon>
        <taxon>Ecdysozoa</taxon>
        <taxon>Arthropoda</taxon>
        <taxon>Hexapoda</taxon>
        <taxon>Insecta</taxon>
        <taxon>Pterygota</taxon>
        <taxon>Neoptera</taxon>
        <taxon>Endopterygota</taxon>
        <taxon>Diptera</taxon>
        <taxon>Brachycera</taxon>
        <taxon>Stratiomyomorpha</taxon>
        <taxon>Stratiomyidae</taxon>
        <taxon>Hermetiinae</taxon>
        <taxon>Hermetia</taxon>
    </lineage>
</organism>
<dbReference type="InterPro" id="IPR008914">
    <property type="entry name" value="PEBP"/>
</dbReference>
<protein>
    <recommendedName>
        <fullName evidence="5">Phosphatidylethanolamine-binding protein</fullName>
    </recommendedName>
</protein>
<dbReference type="InterPro" id="IPR036610">
    <property type="entry name" value="PEBP-like_sf"/>
</dbReference>
<dbReference type="InParanoid" id="A0A7R8UPF7"/>
<dbReference type="PANTHER" id="PTHR11362:SF82">
    <property type="entry name" value="PHOSPHATIDYLETHANOLAMINE-BINDING PROTEIN 4"/>
    <property type="match status" value="1"/>
</dbReference>
<dbReference type="PROSITE" id="PS01220">
    <property type="entry name" value="PBP"/>
    <property type="match status" value="1"/>
</dbReference>
<dbReference type="PANTHER" id="PTHR11362">
    <property type="entry name" value="PHOSPHATIDYLETHANOLAMINE-BINDING PROTEIN"/>
    <property type="match status" value="1"/>
</dbReference>
<dbReference type="EMBL" id="LR899011">
    <property type="protein sequence ID" value="CAD7084250.1"/>
    <property type="molecule type" value="Genomic_DNA"/>
</dbReference>
<dbReference type="CDD" id="cd00866">
    <property type="entry name" value="PEBP_euk"/>
    <property type="match status" value="1"/>
</dbReference>
<dbReference type="FunFam" id="3.90.280.10:FF:000006">
    <property type="entry name" value="protein D3"/>
    <property type="match status" value="1"/>
</dbReference>
<evidence type="ECO:0000256" key="2">
    <source>
        <dbReference type="SAM" id="SignalP"/>
    </source>
</evidence>